<evidence type="ECO:0000313" key="6">
    <source>
        <dbReference type="Proteomes" id="UP000299102"/>
    </source>
</evidence>
<dbReference type="OrthoDB" id="7490491at2759"/>
<evidence type="ECO:0000256" key="1">
    <source>
        <dbReference type="ARBA" id="ARBA00022723"/>
    </source>
</evidence>
<name>A0A4C1UZI7_EUMVA</name>
<accession>A0A4C1UZI7</accession>
<feature type="domain" description="FLYWCH-type" evidence="4">
    <location>
        <begin position="255"/>
        <end position="299"/>
    </location>
</feature>
<dbReference type="Pfam" id="PF04500">
    <property type="entry name" value="FLYWCH"/>
    <property type="match status" value="2"/>
</dbReference>
<reference evidence="5 6" key="1">
    <citation type="journal article" date="2019" name="Commun. Biol.">
        <title>The bagworm genome reveals a unique fibroin gene that provides high tensile strength.</title>
        <authorList>
            <person name="Kono N."/>
            <person name="Nakamura H."/>
            <person name="Ohtoshi R."/>
            <person name="Tomita M."/>
            <person name="Numata K."/>
            <person name="Arakawa K."/>
        </authorList>
    </citation>
    <scope>NUCLEOTIDE SEQUENCE [LARGE SCALE GENOMIC DNA]</scope>
</reference>
<keyword evidence="1" id="KW-0479">Metal-binding</keyword>
<evidence type="ECO:0000313" key="5">
    <source>
        <dbReference type="EMBL" id="GBP31427.1"/>
    </source>
</evidence>
<evidence type="ECO:0000256" key="3">
    <source>
        <dbReference type="ARBA" id="ARBA00022833"/>
    </source>
</evidence>
<evidence type="ECO:0000256" key="2">
    <source>
        <dbReference type="ARBA" id="ARBA00022771"/>
    </source>
</evidence>
<feature type="domain" description="FLYWCH-type" evidence="4">
    <location>
        <begin position="157"/>
        <end position="213"/>
    </location>
</feature>
<evidence type="ECO:0000259" key="4">
    <source>
        <dbReference type="Pfam" id="PF04500"/>
    </source>
</evidence>
<comment type="caution">
    <text evidence="5">The sequence shown here is derived from an EMBL/GenBank/DDBJ whole genome shotgun (WGS) entry which is preliminary data.</text>
</comment>
<protein>
    <recommendedName>
        <fullName evidence="4">FLYWCH-type domain-containing protein</fullName>
    </recommendedName>
</protein>
<gene>
    <name evidence="5" type="ORF">EVAR_17916_1</name>
</gene>
<sequence>MRHIFLHFKYTRSGKRVLLLAGDRYNEQGTPCNKIRWRCIKKAMGCRSLKHRFSVDRLRTVHKYVVWYKDPSHREASLSRAVRNRRLQDEVALHQQEGVLQGVRVHGGRPHSQDLQRLHLARSCSNWLEQSPSSIALCSTAREKDAKRQNNVVEWARSPSGKLLLIVNGYTFSLIRKCPGTEGWRCTRGSPCKALLTLTEDGVMIKSYLQHLHPPASLDFYIFVFYVHTTLNTPVLVRSPKLSSVRRARFIEMEKGRRLLLDGYVFYREKSSRSMEYWRCRKNGCKARVHVTFDGRIGKGDLTHHHPPPSLYTLGNLHINI</sequence>
<organism evidence="5 6">
    <name type="scientific">Eumeta variegata</name>
    <name type="common">Bagworm moth</name>
    <name type="synonym">Eumeta japonica</name>
    <dbReference type="NCBI Taxonomy" id="151549"/>
    <lineage>
        <taxon>Eukaryota</taxon>
        <taxon>Metazoa</taxon>
        <taxon>Ecdysozoa</taxon>
        <taxon>Arthropoda</taxon>
        <taxon>Hexapoda</taxon>
        <taxon>Insecta</taxon>
        <taxon>Pterygota</taxon>
        <taxon>Neoptera</taxon>
        <taxon>Endopterygota</taxon>
        <taxon>Lepidoptera</taxon>
        <taxon>Glossata</taxon>
        <taxon>Ditrysia</taxon>
        <taxon>Tineoidea</taxon>
        <taxon>Psychidae</taxon>
        <taxon>Oiketicinae</taxon>
        <taxon>Eumeta</taxon>
    </lineage>
</organism>
<dbReference type="InterPro" id="IPR007588">
    <property type="entry name" value="Znf_FLYWCH"/>
</dbReference>
<keyword evidence="6" id="KW-1185">Reference proteome</keyword>
<dbReference type="EMBL" id="BGZK01000246">
    <property type="protein sequence ID" value="GBP31427.1"/>
    <property type="molecule type" value="Genomic_DNA"/>
</dbReference>
<dbReference type="AlphaFoldDB" id="A0A4C1UZI7"/>
<keyword evidence="3" id="KW-0862">Zinc</keyword>
<dbReference type="GO" id="GO:0008270">
    <property type="term" value="F:zinc ion binding"/>
    <property type="evidence" value="ECO:0007669"/>
    <property type="project" value="UniProtKB-KW"/>
</dbReference>
<proteinExistence type="predicted"/>
<dbReference type="Proteomes" id="UP000299102">
    <property type="component" value="Unassembled WGS sequence"/>
</dbReference>
<keyword evidence="2" id="KW-0863">Zinc-finger</keyword>
<dbReference type="Gene3D" id="2.20.25.240">
    <property type="match status" value="2"/>
</dbReference>